<sequence length="756" mass="84341">MSVLTMAADEVKIGSGEGSGDSVAGARGKVKKRSTLAKLVERKRQVRIGNKDSECGSCLSLQDACSAPGSSKIDMTAEKKSPSKCLPCYSDQDSKPVPKPRKNSRSGDIQSVGMDGINEGISGVVVETDKVKKSPSDSTIYRFRTIRMAADQADLTDSLKQSPFVPKPPLTPRTPRKVVVMQTKENGKNGAVHLENLQSDENELHNIEEQKVGKGFAASETKVTDKQQLVMYSGQSAGTENHDPADQTYKELQKQYTQILSDLRDIGQLESEQRAIQGQNRRAESVLSDPTDSGSTLGHLMPVPFKNAPPPLDSDMASHTLRTAYKADRGYWAYVAHRQRKLNKPMSDGGSGGHHGSDVSFASSSVMPVITTKEARSRSFLVGSVGSGVYSMLGPEELERYFPDRRIHIWVGTWNMNEIKDVTVSLNDFILPLEHDLVQDIYAVGTQENCVNRAEWEIKIQETLGPTHVLLHSVWFGSLHLVIFIRRDLIWFCSVPENAEVTLRAMSMVKTKGAIGISFSLFGTSFLFINSHLAADRGVSRNEIRMQDYVKVIKKLQLPRHGTRFSQAHKTDVTSQFDCVFWCGDLNFRLETRRETVVAKVIQMTAEDCIPHFEELLKGDQLSKFITEGGKIFEGFQEGRINFPPTFKFDIDSDSYDTSQKNRNPSYTDRVMFRSRKKNHITCLHYDCVRNIKVSDHRAVFALFEAVLRPGRDSGCLNGGQFDRNVYLEGLLPYQVTSLAEKNVGSVVWSFVTDLM</sequence>
<dbReference type="SMART" id="SM00128">
    <property type="entry name" value="IPPc"/>
    <property type="match status" value="1"/>
</dbReference>
<dbReference type="InterPro" id="IPR053321">
    <property type="entry name" value="IPP-5-Phosphatase_Type_IV"/>
</dbReference>
<feature type="domain" description="Inositol polyphosphate-related phosphatase" evidence="2">
    <location>
        <begin position="405"/>
        <end position="712"/>
    </location>
</feature>
<evidence type="ECO:0000256" key="1">
    <source>
        <dbReference type="SAM" id="MobiDB-lite"/>
    </source>
</evidence>
<dbReference type="STRING" id="400727.A0A2T7NK52"/>
<dbReference type="InterPro" id="IPR036691">
    <property type="entry name" value="Endo/exonu/phosph_ase_sf"/>
</dbReference>
<dbReference type="Pfam" id="PF22669">
    <property type="entry name" value="Exo_endo_phos2"/>
    <property type="match status" value="1"/>
</dbReference>
<keyword evidence="4" id="KW-1185">Reference proteome</keyword>
<evidence type="ECO:0000259" key="2">
    <source>
        <dbReference type="SMART" id="SM00128"/>
    </source>
</evidence>
<organism evidence="3 4">
    <name type="scientific">Pomacea canaliculata</name>
    <name type="common">Golden apple snail</name>
    <dbReference type="NCBI Taxonomy" id="400727"/>
    <lineage>
        <taxon>Eukaryota</taxon>
        <taxon>Metazoa</taxon>
        <taxon>Spiralia</taxon>
        <taxon>Lophotrochozoa</taxon>
        <taxon>Mollusca</taxon>
        <taxon>Gastropoda</taxon>
        <taxon>Caenogastropoda</taxon>
        <taxon>Architaenioglossa</taxon>
        <taxon>Ampullarioidea</taxon>
        <taxon>Ampullariidae</taxon>
        <taxon>Pomacea</taxon>
    </lineage>
</organism>
<dbReference type="OrthoDB" id="2248459at2759"/>
<feature type="region of interest" description="Disordered" evidence="1">
    <location>
        <begin position="67"/>
        <end position="114"/>
    </location>
</feature>
<dbReference type="GO" id="GO:0046856">
    <property type="term" value="P:phosphatidylinositol dephosphorylation"/>
    <property type="evidence" value="ECO:0007669"/>
    <property type="project" value="InterPro"/>
</dbReference>
<name>A0A2T7NK52_POMCA</name>
<gene>
    <name evidence="3" type="ORF">C0Q70_17337</name>
</gene>
<reference evidence="3 4" key="1">
    <citation type="submission" date="2018-04" db="EMBL/GenBank/DDBJ databases">
        <title>The genome of golden apple snail Pomacea canaliculata provides insight into stress tolerance and invasive adaptation.</title>
        <authorList>
            <person name="Liu C."/>
            <person name="Liu B."/>
            <person name="Ren Y."/>
            <person name="Zhang Y."/>
            <person name="Wang H."/>
            <person name="Li S."/>
            <person name="Jiang F."/>
            <person name="Yin L."/>
            <person name="Zhang G."/>
            <person name="Qian W."/>
            <person name="Fan W."/>
        </authorList>
    </citation>
    <scope>NUCLEOTIDE SEQUENCE [LARGE SCALE GENOMIC DNA]</scope>
    <source>
        <strain evidence="3">SZHN2017</strain>
        <tissue evidence="3">Muscle</tissue>
    </source>
</reference>
<comment type="caution">
    <text evidence="3">The sequence shown here is derived from an EMBL/GenBank/DDBJ whole genome shotgun (WGS) entry which is preliminary data.</text>
</comment>
<dbReference type="InterPro" id="IPR000300">
    <property type="entry name" value="IPPc"/>
</dbReference>
<dbReference type="Gene3D" id="3.60.10.10">
    <property type="entry name" value="Endonuclease/exonuclease/phosphatase"/>
    <property type="match status" value="1"/>
</dbReference>
<feature type="region of interest" description="Disordered" evidence="1">
    <location>
        <begin position="13"/>
        <end position="33"/>
    </location>
</feature>
<dbReference type="AlphaFoldDB" id="A0A2T7NK52"/>
<dbReference type="EMBL" id="PZQS01000011">
    <property type="protein sequence ID" value="PVD21539.1"/>
    <property type="molecule type" value="Genomic_DNA"/>
</dbReference>
<evidence type="ECO:0000313" key="3">
    <source>
        <dbReference type="EMBL" id="PVD21539.1"/>
    </source>
</evidence>
<dbReference type="Proteomes" id="UP000245119">
    <property type="component" value="Linkage Group LG11"/>
</dbReference>
<proteinExistence type="predicted"/>
<accession>A0A2T7NK52</accession>
<dbReference type="PANTHER" id="PTHR47039">
    <property type="entry name" value="INOSITOL POLYPHOSPHATE 5-PHOSPHATASE E"/>
    <property type="match status" value="1"/>
</dbReference>
<dbReference type="GO" id="GO:0016791">
    <property type="term" value="F:phosphatase activity"/>
    <property type="evidence" value="ECO:0007669"/>
    <property type="project" value="InterPro"/>
</dbReference>
<dbReference type="PANTHER" id="PTHR47039:SF1">
    <property type="entry name" value="INOSITOL POLYPHOSPHATE 5-PHOSPHATASE E"/>
    <property type="match status" value="1"/>
</dbReference>
<evidence type="ECO:0000313" key="4">
    <source>
        <dbReference type="Proteomes" id="UP000245119"/>
    </source>
</evidence>
<feature type="region of interest" description="Disordered" evidence="1">
    <location>
        <begin position="274"/>
        <end position="295"/>
    </location>
</feature>
<dbReference type="SUPFAM" id="SSF56219">
    <property type="entry name" value="DNase I-like"/>
    <property type="match status" value="1"/>
</dbReference>
<protein>
    <recommendedName>
        <fullName evidence="2">Inositol polyphosphate-related phosphatase domain-containing protein</fullName>
    </recommendedName>
</protein>